<dbReference type="GO" id="GO:0005543">
    <property type="term" value="F:phospholipid binding"/>
    <property type="evidence" value="ECO:0007669"/>
    <property type="project" value="TreeGrafter"/>
</dbReference>
<keyword evidence="7" id="KW-0162">Chylomicron</keyword>
<evidence type="ECO:0000256" key="14">
    <source>
        <dbReference type="ARBA" id="ARBA00023313"/>
    </source>
</evidence>
<evidence type="ECO:0000313" key="21">
    <source>
        <dbReference type="EMBL" id="NWR59209.1"/>
    </source>
</evidence>
<evidence type="ECO:0000256" key="9">
    <source>
        <dbReference type="ARBA" id="ARBA00022553"/>
    </source>
</evidence>
<dbReference type="GO" id="GO:0033700">
    <property type="term" value="P:phospholipid efflux"/>
    <property type="evidence" value="ECO:0007669"/>
    <property type="project" value="TreeGrafter"/>
</dbReference>
<keyword evidence="13" id="KW-0445">Lipid transport</keyword>
<dbReference type="PANTHER" id="PTHR18976">
    <property type="entry name" value="APOLIPOPROTEIN"/>
    <property type="match status" value="1"/>
</dbReference>
<evidence type="ECO:0000256" key="5">
    <source>
        <dbReference type="ARBA" id="ARBA00008788"/>
    </source>
</evidence>
<feature type="non-terminal residue" evidence="21">
    <location>
        <position position="355"/>
    </location>
</feature>
<comment type="caution">
    <text evidence="21">The sequence shown here is derived from an EMBL/GenBank/DDBJ whole genome shotgun (WGS) entry which is preliminary data.</text>
</comment>
<dbReference type="GO" id="GO:0008203">
    <property type="term" value="P:cholesterol metabolic process"/>
    <property type="evidence" value="ECO:0007669"/>
    <property type="project" value="TreeGrafter"/>
</dbReference>
<evidence type="ECO:0000256" key="16">
    <source>
        <dbReference type="ARBA" id="ARBA00042594"/>
    </source>
</evidence>
<keyword evidence="8" id="KW-0964">Secreted</keyword>
<dbReference type="AlphaFoldDB" id="A0A7K4YJV9"/>
<evidence type="ECO:0000256" key="10">
    <source>
        <dbReference type="ARBA" id="ARBA00022729"/>
    </source>
</evidence>
<evidence type="ECO:0000256" key="13">
    <source>
        <dbReference type="ARBA" id="ARBA00023055"/>
    </source>
</evidence>
<dbReference type="GO" id="GO:0034361">
    <property type="term" value="C:very-low-density lipoprotein particle"/>
    <property type="evidence" value="ECO:0007669"/>
    <property type="project" value="UniProtKB-KW"/>
</dbReference>
<evidence type="ECO:0000256" key="8">
    <source>
        <dbReference type="ARBA" id="ARBA00022525"/>
    </source>
</evidence>
<dbReference type="PANTHER" id="PTHR18976:SF13">
    <property type="entry name" value="APOLIPOPROTEIN A-V"/>
    <property type="match status" value="1"/>
</dbReference>
<name>A0A7K4YJV9_BUCAB</name>
<protein>
    <recommendedName>
        <fullName evidence="15">Apolipoprotein A-V</fullName>
    </recommendedName>
    <alternativeName>
        <fullName evidence="16">Apolipoprotein A5</fullName>
    </alternativeName>
</protein>
<dbReference type="InterPro" id="IPR000074">
    <property type="entry name" value="ApoA_E"/>
</dbReference>
<dbReference type="GO" id="GO:0042157">
    <property type="term" value="P:lipoprotein metabolic process"/>
    <property type="evidence" value="ECO:0007669"/>
    <property type="project" value="InterPro"/>
</dbReference>
<dbReference type="Pfam" id="PF01442">
    <property type="entry name" value="Apolipoprotein"/>
    <property type="match status" value="1"/>
</dbReference>
<evidence type="ECO:0000256" key="2">
    <source>
        <dbReference type="ARBA" id="ARBA00004601"/>
    </source>
</evidence>
<feature type="non-terminal residue" evidence="21">
    <location>
        <position position="1"/>
    </location>
</feature>
<dbReference type="Proteomes" id="UP000551127">
    <property type="component" value="Unassembled WGS sequence"/>
</dbReference>
<evidence type="ECO:0000256" key="4">
    <source>
        <dbReference type="ARBA" id="ARBA00004613"/>
    </source>
</evidence>
<comment type="function">
    <text evidence="17">Minor apolipoprotein mainly associated with HDL and to a lesser extent with VLDL. May also be associated with chylomicrons. Important determinant of plasma triglyceride (TG) levels by both being a potent stimulator of apo-CII lipoprotein lipase (LPL) TG hydrolysis and an inhibitor of the hepatic VLDL-TG production rate (without affecting the VLDL-apoB production rate). Activates poorly lecithin:cholesterol acyltransferase (LCAT) and does not enhance efflux of cholesterol from macrophages. Binds heparin.</text>
</comment>
<evidence type="ECO:0000256" key="17">
    <source>
        <dbReference type="ARBA" id="ARBA00046248"/>
    </source>
</evidence>
<dbReference type="GO" id="GO:0120020">
    <property type="term" value="F:cholesterol transfer activity"/>
    <property type="evidence" value="ECO:0007669"/>
    <property type="project" value="TreeGrafter"/>
</dbReference>
<dbReference type="GO" id="GO:0005770">
    <property type="term" value="C:late endosome"/>
    <property type="evidence" value="ECO:0007669"/>
    <property type="project" value="UniProtKB-SubCell"/>
</dbReference>
<evidence type="ECO:0000256" key="12">
    <source>
        <dbReference type="ARBA" id="ARBA00023034"/>
    </source>
</evidence>
<keyword evidence="6" id="KW-0813">Transport</keyword>
<reference evidence="21 22" key="1">
    <citation type="submission" date="2019-09" db="EMBL/GenBank/DDBJ databases">
        <title>Bird 10,000 Genomes (B10K) Project - Family phase.</title>
        <authorList>
            <person name="Zhang G."/>
        </authorList>
    </citation>
    <scope>NUCLEOTIDE SEQUENCE [LARGE SCALE GENOMIC DNA]</scope>
    <source>
        <strain evidence="21">B10K-DU-012-80</strain>
    </source>
</reference>
<evidence type="ECO:0000256" key="15">
    <source>
        <dbReference type="ARBA" id="ARBA00040758"/>
    </source>
</evidence>
<keyword evidence="12" id="KW-0333">Golgi apparatus</keyword>
<proteinExistence type="inferred from homology"/>
<dbReference type="InterPro" id="IPR050163">
    <property type="entry name" value="Apolipoprotein_A1/A4/E"/>
</dbReference>
<evidence type="ECO:0000256" key="3">
    <source>
        <dbReference type="ARBA" id="ARBA00004603"/>
    </source>
</evidence>
<dbReference type="GO" id="GO:0033344">
    <property type="term" value="P:cholesterol efflux"/>
    <property type="evidence" value="ECO:0007669"/>
    <property type="project" value="TreeGrafter"/>
</dbReference>
<keyword evidence="10 20" id="KW-0732">Signal</keyword>
<evidence type="ECO:0000256" key="20">
    <source>
        <dbReference type="SAM" id="SignalP"/>
    </source>
</evidence>
<dbReference type="GO" id="GO:1903561">
    <property type="term" value="C:extracellular vesicle"/>
    <property type="evidence" value="ECO:0007669"/>
    <property type="project" value="TreeGrafter"/>
</dbReference>
<dbReference type="GO" id="GO:0005769">
    <property type="term" value="C:early endosome"/>
    <property type="evidence" value="ECO:0007669"/>
    <property type="project" value="UniProtKB-SubCell"/>
</dbReference>
<dbReference type="EMBL" id="VYZL01002285">
    <property type="protein sequence ID" value="NWR59209.1"/>
    <property type="molecule type" value="Genomic_DNA"/>
</dbReference>
<comment type="subcellular location">
    <subcellularLocation>
        <location evidence="1">Early endosome</location>
    </subcellularLocation>
    <subcellularLocation>
        <location evidence="2">Golgi apparatus</location>
        <location evidence="2">trans-Golgi network</location>
    </subcellularLocation>
    <subcellularLocation>
        <location evidence="3">Late endosome</location>
    </subcellularLocation>
    <subcellularLocation>
        <location evidence="4">Secreted</location>
    </subcellularLocation>
</comment>
<sequence>MPLKAALLLALLATLPASPAELARGGFWDYLSQLTSDKDSLEHGQSKLGRDSINPKENIQDGGSYVGNLLEKLGPLSRGLQPQLHHGSGSLRKLLRKELESLRVKLSPYVDEGHHRVSKHLEDLRSRLQPFTEELLEQVSLRARELRRHLMPSREVAAQLLEGADEVQKFMAQYADKIALHTEQMKGIFQPYADRLVSEIHHNVEELRRNVSPHAQASPETLNQYVQELSAKLTRNARDLHQKIQRNLEQLKVKLSLYPGHLQEPPAPTEELAREVQRRVEEFRRDTYVQIQAFTRALDQETEEMRLKLSSRPPPPPPGGLLEGPPTVEDLRARLDALWRDLARSLGEWGGGEAP</sequence>
<dbReference type="GO" id="GO:0005794">
    <property type="term" value="C:Golgi apparatus"/>
    <property type="evidence" value="ECO:0007669"/>
    <property type="project" value="UniProtKB-SubCell"/>
</dbReference>
<dbReference type="GO" id="GO:0042627">
    <property type="term" value="C:chylomicron"/>
    <property type="evidence" value="ECO:0007669"/>
    <property type="project" value="UniProtKB-KW"/>
</dbReference>
<evidence type="ECO:0000256" key="1">
    <source>
        <dbReference type="ARBA" id="ARBA00004412"/>
    </source>
</evidence>
<gene>
    <name evidence="21" type="primary">Apoa5</name>
    <name evidence="21" type="ORF">BUCABY_R05401</name>
</gene>
<evidence type="ECO:0000313" key="22">
    <source>
        <dbReference type="Proteomes" id="UP000551127"/>
    </source>
</evidence>
<dbReference type="GO" id="GO:0060228">
    <property type="term" value="F:phosphatidylcholine-sterol O-acyltransferase activator activity"/>
    <property type="evidence" value="ECO:0007669"/>
    <property type="project" value="TreeGrafter"/>
</dbReference>
<feature type="chain" id="PRO_5029532038" description="Apolipoprotein A-V" evidence="20">
    <location>
        <begin position="21"/>
        <end position="355"/>
    </location>
</feature>
<evidence type="ECO:0000256" key="6">
    <source>
        <dbReference type="ARBA" id="ARBA00022448"/>
    </source>
</evidence>
<dbReference type="OrthoDB" id="9886755at2759"/>
<keyword evidence="14" id="KW-0850">VLDL</keyword>
<dbReference type="SUPFAM" id="SSF58113">
    <property type="entry name" value="Apolipoprotein A-I"/>
    <property type="match status" value="1"/>
</dbReference>
<comment type="similarity">
    <text evidence="5">Belongs to the apolipoprotein A1/A4/E family.</text>
</comment>
<keyword evidence="11" id="KW-0967">Endosome</keyword>
<dbReference type="GO" id="GO:0055090">
    <property type="term" value="P:acylglycerol homeostasis"/>
    <property type="evidence" value="ECO:0007669"/>
    <property type="project" value="TreeGrafter"/>
</dbReference>
<comment type="subunit">
    <text evidence="18">Interacts with GPIHBP1. Interacts with SORL1; this interaction leads to APOA5 internalization and sorting either to lysosomes and degradation, or to the trans-Golgi network.</text>
</comment>
<feature type="region of interest" description="Disordered" evidence="19">
    <location>
        <begin position="303"/>
        <end position="327"/>
    </location>
</feature>
<evidence type="ECO:0000256" key="19">
    <source>
        <dbReference type="SAM" id="MobiDB-lite"/>
    </source>
</evidence>
<feature type="signal peptide" evidence="20">
    <location>
        <begin position="1"/>
        <end position="20"/>
    </location>
</feature>
<accession>A0A7K4YJV9</accession>
<evidence type="ECO:0000256" key="18">
    <source>
        <dbReference type="ARBA" id="ARBA00046669"/>
    </source>
</evidence>
<keyword evidence="22" id="KW-1185">Reference proteome</keyword>
<dbReference type="GO" id="GO:0034364">
    <property type="term" value="C:high-density lipoprotein particle"/>
    <property type="evidence" value="ECO:0007669"/>
    <property type="project" value="TreeGrafter"/>
</dbReference>
<organism evidence="21 22">
    <name type="scientific">Bucorvus abyssinicus</name>
    <name type="common">Northern ground-hornbill</name>
    <name type="synonym">Abyssinian ground-hornbill</name>
    <dbReference type="NCBI Taxonomy" id="153643"/>
    <lineage>
        <taxon>Eukaryota</taxon>
        <taxon>Metazoa</taxon>
        <taxon>Chordata</taxon>
        <taxon>Craniata</taxon>
        <taxon>Vertebrata</taxon>
        <taxon>Euteleostomi</taxon>
        <taxon>Archelosauria</taxon>
        <taxon>Archosauria</taxon>
        <taxon>Dinosauria</taxon>
        <taxon>Saurischia</taxon>
        <taxon>Theropoda</taxon>
        <taxon>Coelurosauria</taxon>
        <taxon>Aves</taxon>
        <taxon>Neognathae</taxon>
        <taxon>Neoaves</taxon>
        <taxon>Telluraves</taxon>
        <taxon>Coraciimorphae</taxon>
        <taxon>Bucerotiformes</taxon>
        <taxon>Bucorvidae</taxon>
        <taxon>Bucorvus</taxon>
    </lineage>
</organism>
<evidence type="ECO:0000256" key="7">
    <source>
        <dbReference type="ARBA" id="ARBA00022513"/>
    </source>
</evidence>
<dbReference type="Gene3D" id="1.20.120.20">
    <property type="entry name" value="Apolipoprotein"/>
    <property type="match status" value="2"/>
</dbReference>
<evidence type="ECO:0000256" key="11">
    <source>
        <dbReference type="ARBA" id="ARBA00022753"/>
    </source>
</evidence>
<keyword evidence="9" id="KW-0597">Phosphoprotein</keyword>